<dbReference type="CDD" id="cd02068">
    <property type="entry name" value="radical_SAM_B12_BD"/>
    <property type="match status" value="1"/>
</dbReference>
<dbReference type="PROSITE" id="PS51918">
    <property type="entry name" value="RADICAL_SAM"/>
    <property type="match status" value="1"/>
</dbReference>
<dbReference type="CDD" id="cd01335">
    <property type="entry name" value="Radical_SAM"/>
    <property type="match status" value="1"/>
</dbReference>
<evidence type="ECO:0000259" key="8">
    <source>
        <dbReference type="PROSITE" id="PS51332"/>
    </source>
</evidence>
<dbReference type="InterPro" id="IPR007197">
    <property type="entry name" value="rSAM"/>
</dbReference>
<dbReference type="PROSITE" id="PS51332">
    <property type="entry name" value="B12_BINDING"/>
    <property type="match status" value="1"/>
</dbReference>
<dbReference type="SFLD" id="SFLDG01082">
    <property type="entry name" value="B12-binding_domain_containing"/>
    <property type="match status" value="1"/>
</dbReference>
<dbReference type="GO" id="GO:0046872">
    <property type="term" value="F:metal ion binding"/>
    <property type="evidence" value="ECO:0007669"/>
    <property type="project" value="UniProtKB-KW"/>
</dbReference>
<dbReference type="InterPro" id="IPR051198">
    <property type="entry name" value="BchE-like"/>
</dbReference>
<dbReference type="GO" id="GO:0031419">
    <property type="term" value="F:cobalamin binding"/>
    <property type="evidence" value="ECO:0007669"/>
    <property type="project" value="InterPro"/>
</dbReference>
<keyword evidence="4" id="KW-0949">S-adenosyl-L-methionine</keyword>
<keyword evidence="3" id="KW-0808">Transferase</keyword>
<evidence type="ECO:0000256" key="3">
    <source>
        <dbReference type="ARBA" id="ARBA00022679"/>
    </source>
</evidence>
<evidence type="ECO:0000256" key="6">
    <source>
        <dbReference type="ARBA" id="ARBA00023004"/>
    </source>
</evidence>
<dbReference type="GO" id="GO:0003824">
    <property type="term" value="F:catalytic activity"/>
    <property type="evidence" value="ECO:0007669"/>
    <property type="project" value="InterPro"/>
</dbReference>
<dbReference type="PANTHER" id="PTHR43409">
    <property type="entry name" value="ANAEROBIC MAGNESIUM-PROTOPORPHYRIN IX MONOMETHYL ESTER CYCLASE-RELATED"/>
    <property type="match status" value="1"/>
</dbReference>
<dbReference type="SFLD" id="SFLDS00029">
    <property type="entry name" value="Radical_SAM"/>
    <property type="match status" value="1"/>
</dbReference>
<evidence type="ECO:0000313" key="10">
    <source>
        <dbReference type="EMBL" id="MBK9796673.1"/>
    </source>
</evidence>
<dbReference type="InterPro" id="IPR036724">
    <property type="entry name" value="Cobalamin-bd_sf"/>
</dbReference>
<gene>
    <name evidence="10" type="ORF">IPP58_09260</name>
</gene>
<keyword evidence="2" id="KW-0489">Methyltransferase</keyword>
<dbReference type="PANTHER" id="PTHR43409:SF7">
    <property type="entry name" value="BLL1977 PROTEIN"/>
    <property type="match status" value="1"/>
</dbReference>
<protein>
    <submittedName>
        <fullName evidence="10">B12-binding domain-containing radical SAM protein</fullName>
    </submittedName>
</protein>
<evidence type="ECO:0000313" key="11">
    <source>
        <dbReference type="Proteomes" id="UP000886657"/>
    </source>
</evidence>
<dbReference type="Gene3D" id="3.80.30.20">
    <property type="entry name" value="tm_1862 like domain"/>
    <property type="match status" value="1"/>
</dbReference>
<evidence type="ECO:0000259" key="9">
    <source>
        <dbReference type="PROSITE" id="PS51918"/>
    </source>
</evidence>
<evidence type="ECO:0000256" key="7">
    <source>
        <dbReference type="ARBA" id="ARBA00023014"/>
    </source>
</evidence>
<dbReference type="SMART" id="SM00729">
    <property type="entry name" value="Elp3"/>
    <property type="match status" value="1"/>
</dbReference>
<dbReference type="Pfam" id="PF04055">
    <property type="entry name" value="Radical_SAM"/>
    <property type="match status" value="1"/>
</dbReference>
<dbReference type="GO" id="GO:0051539">
    <property type="term" value="F:4 iron, 4 sulfur cluster binding"/>
    <property type="evidence" value="ECO:0007669"/>
    <property type="project" value="UniProtKB-KW"/>
</dbReference>
<dbReference type="InterPro" id="IPR006638">
    <property type="entry name" value="Elp3/MiaA/NifB-like_rSAM"/>
</dbReference>
<dbReference type="Gene3D" id="3.40.50.280">
    <property type="entry name" value="Cobalamin-binding domain"/>
    <property type="match status" value="1"/>
</dbReference>
<evidence type="ECO:0000256" key="4">
    <source>
        <dbReference type="ARBA" id="ARBA00022691"/>
    </source>
</evidence>
<keyword evidence="5" id="KW-0479">Metal-binding</keyword>
<evidence type="ECO:0000256" key="1">
    <source>
        <dbReference type="ARBA" id="ARBA00001966"/>
    </source>
</evidence>
<dbReference type="InterPro" id="IPR058240">
    <property type="entry name" value="rSAM_sf"/>
</dbReference>
<evidence type="ECO:0000256" key="2">
    <source>
        <dbReference type="ARBA" id="ARBA00022603"/>
    </source>
</evidence>
<dbReference type="Pfam" id="PF02310">
    <property type="entry name" value="B12-binding"/>
    <property type="match status" value="1"/>
</dbReference>
<evidence type="ECO:0000256" key="5">
    <source>
        <dbReference type="ARBA" id="ARBA00022723"/>
    </source>
</evidence>
<dbReference type="SUPFAM" id="SSF52242">
    <property type="entry name" value="Cobalamin (vitamin B12)-binding domain"/>
    <property type="match status" value="1"/>
</dbReference>
<accession>A0A9D7SGX3</accession>
<keyword evidence="7" id="KW-0411">Iron-sulfur</keyword>
<proteinExistence type="predicted"/>
<sequence length="488" mass="54798">MKKKVVLFFPETHLSRAEDGWCLPPFSLLAIAGPLLQEGYEVVLVDGRLVPDFLERVQGESANAICLGISVLTGNQIRQALELSAAIKERFPDLPVVWGGYHPTLLPDQTIANPLVDVVVRGQGELTFKRLVQALASGASLRGIPGLSFKEPGRIVCNDEAPFTDVNEFPPMPFSLVDLSRHLPDLGFARRTLSYVTSQGCPHHCEFCAESTAYKVRWSGLAPARVAQDLEALLGRCEADGVILVDNNFFVNEERVQGICREILRRGLSFKWAAQGRADRVASLSDETFALLKQSGFTVFHVGAESGSDAQLEQVSKRSSRQTTIDCARAVKAHGLHISFGFIFGFPGETEADIQQNFSLMEEVTDIQGSYDCIYHFYAPSPGSPMLEASVQRGAEDHPLLEDWIGYNTSRGITSWVDAAYIDRIRWRTDFVYAYARPNFMLRQRLAGSPARRLLYYPLHVINRLRYRLKFYAFPLDWWIYRTLRGVW</sequence>
<dbReference type="InterPro" id="IPR034466">
    <property type="entry name" value="Methyltransferase_Class_B"/>
</dbReference>
<dbReference type="InterPro" id="IPR006158">
    <property type="entry name" value="Cobalamin-bd"/>
</dbReference>
<comment type="caution">
    <text evidence="10">The sequence shown here is derived from an EMBL/GenBank/DDBJ whole genome shotgun (WGS) entry which is preliminary data.</text>
</comment>
<reference evidence="10" key="1">
    <citation type="submission" date="2020-10" db="EMBL/GenBank/DDBJ databases">
        <title>Connecting structure to function with the recovery of over 1000 high-quality activated sludge metagenome-assembled genomes encoding full-length rRNA genes using long-read sequencing.</title>
        <authorList>
            <person name="Singleton C.M."/>
            <person name="Petriglieri F."/>
            <person name="Kristensen J.M."/>
            <person name="Kirkegaard R.H."/>
            <person name="Michaelsen T.Y."/>
            <person name="Andersen M.H."/>
            <person name="Karst S.M."/>
            <person name="Dueholm M.S."/>
            <person name="Nielsen P.H."/>
            <person name="Albertsen M."/>
        </authorList>
    </citation>
    <scope>NUCLEOTIDE SEQUENCE</scope>
    <source>
        <strain evidence="10">Skiv_18-Q3-R9-52_MAXAC.067</strain>
    </source>
</reference>
<dbReference type="Proteomes" id="UP000886657">
    <property type="component" value="Unassembled WGS sequence"/>
</dbReference>
<dbReference type="SFLD" id="SFLDG01123">
    <property type="entry name" value="methyltransferase_(Class_B)"/>
    <property type="match status" value="1"/>
</dbReference>
<dbReference type="AlphaFoldDB" id="A0A9D7SGX3"/>
<dbReference type="SUPFAM" id="SSF102114">
    <property type="entry name" value="Radical SAM enzymes"/>
    <property type="match status" value="1"/>
</dbReference>
<feature type="domain" description="Radical SAM core" evidence="9">
    <location>
        <begin position="187"/>
        <end position="426"/>
    </location>
</feature>
<name>A0A9D7SGX3_9BACT</name>
<dbReference type="EMBL" id="JADKIO010000006">
    <property type="protein sequence ID" value="MBK9796673.1"/>
    <property type="molecule type" value="Genomic_DNA"/>
</dbReference>
<feature type="domain" description="B12-binding" evidence="8">
    <location>
        <begin position="2"/>
        <end position="142"/>
    </location>
</feature>
<organism evidence="10 11">
    <name type="scientific">Candidatus Geothrix skivensis</name>
    <dbReference type="NCBI Taxonomy" id="2954439"/>
    <lineage>
        <taxon>Bacteria</taxon>
        <taxon>Pseudomonadati</taxon>
        <taxon>Acidobacteriota</taxon>
        <taxon>Holophagae</taxon>
        <taxon>Holophagales</taxon>
        <taxon>Holophagaceae</taxon>
        <taxon>Geothrix</taxon>
    </lineage>
</organism>
<comment type="cofactor">
    <cofactor evidence="1">
        <name>[4Fe-4S] cluster</name>
        <dbReference type="ChEBI" id="CHEBI:49883"/>
    </cofactor>
</comment>
<keyword evidence="6" id="KW-0408">Iron</keyword>
<dbReference type="InterPro" id="IPR023404">
    <property type="entry name" value="rSAM_horseshoe"/>
</dbReference>